<dbReference type="OrthoDB" id="2720376at2"/>
<dbReference type="AlphaFoldDB" id="A0A0L8BLR4"/>
<organism evidence="1 2">
    <name type="scientific">Ensifer adhaerens</name>
    <name type="common">Sinorhizobium morelense</name>
    <dbReference type="NCBI Taxonomy" id="106592"/>
    <lineage>
        <taxon>Bacteria</taxon>
        <taxon>Pseudomonadati</taxon>
        <taxon>Pseudomonadota</taxon>
        <taxon>Alphaproteobacteria</taxon>
        <taxon>Hyphomicrobiales</taxon>
        <taxon>Rhizobiaceae</taxon>
        <taxon>Sinorhizobium/Ensifer group</taxon>
        <taxon>Ensifer</taxon>
    </lineage>
</organism>
<gene>
    <name evidence="1" type="ORF">AC244_22355</name>
</gene>
<name>A0A0L8BLR4_ENSAD</name>
<proteinExistence type="predicted"/>
<comment type="caution">
    <text evidence="1">The sequence shown here is derived from an EMBL/GenBank/DDBJ whole genome shotgun (WGS) entry which is preliminary data.</text>
</comment>
<dbReference type="RefSeq" id="WP_053251015.1">
    <property type="nucleotide sequence ID" value="NZ_LGAP01000018.1"/>
</dbReference>
<evidence type="ECO:0008006" key="3">
    <source>
        <dbReference type="Google" id="ProtNLM"/>
    </source>
</evidence>
<accession>A0A0L8BLR4</accession>
<dbReference type="EMBL" id="LGAP01000018">
    <property type="protein sequence ID" value="KOF15518.1"/>
    <property type="molecule type" value="Genomic_DNA"/>
</dbReference>
<dbReference type="InterPro" id="IPR018735">
    <property type="entry name" value="DUF2277"/>
</dbReference>
<dbReference type="Proteomes" id="UP000037425">
    <property type="component" value="Unassembled WGS sequence"/>
</dbReference>
<evidence type="ECO:0000313" key="2">
    <source>
        <dbReference type="Proteomes" id="UP000037425"/>
    </source>
</evidence>
<dbReference type="PATRIC" id="fig|106592.7.peg.2333"/>
<evidence type="ECO:0000313" key="1">
    <source>
        <dbReference type="EMBL" id="KOF15518.1"/>
    </source>
</evidence>
<dbReference type="Pfam" id="PF10041">
    <property type="entry name" value="DUF2277"/>
    <property type="match status" value="1"/>
</dbReference>
<protein>
    <recommendedName>
        <fullName evidence="3">DUF2277 domain-containing protein</fullName>
    </recommendedName>
</protein>
<reference evidence="2" key="1">
    <citation type="submission" date="2015-07" db="EMBL/GenBank/DDBJ databases">
        <title>Whole genome sequence of an Ensifer adhaerens strain isolated from a cave pool in the Wind Cave National Park.</title>
        <authorList>
            <person name="Eng W.W.H."/>
            <person name="Gan H.M."/>
            <person name="Barton H.A."/>
            <person name="Savka M.A."/>
        </authorList>
    </citation>
    <scope>NUCLEOTIDE SEQUENCE [LARGE SCALE GENOMIC DNA]</scope>
    <source>
        <strain evidence="2">SD006</strain>
    </source>
</reference>
<sequence>MCRNIKPLFNFDPPATDEEIHDAAVQFVRKLSGTTKPSKRNQATFERAVNSIAACARELLDTLDTSQPPRNREEEAAKARARLALRFA</sequence>